<comment type="caution">
    <text evidence="2">The sequence shown here is derived from an EMBL/GenBank/DDBJ whole genome shotgun (WGS) entry which is preliminary data.</text>
</comment>
<sequence length="166" mass="18577">MSSTYPSYRPDPNDPNRRRRVVLPEDGSWPVQLRWGFLLILGTAVLMIATGLVQLTGGFPGNPDADYAYIQSYMFNLRFTAVWNITAAVILALLAAQLRTGHKLARRWLAAVITLTSMLNLISFLLNVTGFAGILILVLLVLALLLLFRPSSNAFMDREWEARRNA</sequence>
<protein>
    <recommendedName>
        <fullName evidence="4">Tellurium resistance protein TerC</fullName>
    </recommendedName>
</protein>
<reference evidence="2" key="1">
    <citation type="submission" date="2023-07" db="EMBL/GenBank/DDBJ databases">
        <title>Sequencing the genomes of 1000 actinobacteria strains.</title>
        <authorList>
            <person name="Klenk H.-P."/>
        </authorList>
    </citation>
    <scope>NUCLEOTIDE SEQUENCE</scope>
    <source>
        <strain evidence="2">DSM 107476</strain>
    </source>
</reference>
<organism evidence="2 3">
    <name type="scientific">Corynebacterium guangdongense</name>
    <dbReference type="NCBI Taxonomy" id="1783348"/>
    <lineage>
        <taxon>Bacteria</taxon>
        <taxon>Bacillati</taxon>
        <taxon>Actinomycetota</taxon>
        <taxon>Actinomycetes</taxon>
        <taxon>Mycobacteriales</taxon>
        <taxon>Corynebacteriaceae</taxon>
        <taxon>Corynebacterium</taxon>
    </lineage>
</organism>
<dbReference type="Proteomes" id="UP001180840">
    <property type="component" value="Unassembled WGS sequence"/>
</dbReference>
<feature type="transmembrane region" description="Helical" evidence="1">
    <location>
        <begin position="131"/>
        <end position="148"/>
    </location>
</feature>
<evidence type="ECO:0000313" key="2">
    <source>
        <dbReference type="EMBL" id="MDR7328432.1"/>
    </source>
</evidence>
<name>A0ABU1ZU31_9CORY</name>
<evidence type="ECO:0008006" key="4">
    <source>
        <dbReference type="Google" id="ProtNLM"/>
    </source>
</evidence>
<keyword evidence="1" id="KW-0472">Membrane</keyword>
<feature type="transmembrane region" description="Helical" evidence="1">
    <location>
        <begin position="35"/>
        <end position="55"/>
    </location>
</feature>
<feature type="transmembrane region" description="Helical" evidence="1">
    <location>
        <begin position="75"/>
        <end position="96"/>
    </location>
</feature>
<evidence type="ECO:0000256" key="1">
    <source>
        <dbReference type="SAM" id="Phobius"/>
    </source>
</evidence>
<feature type="transmembrane region" description="Helical" evidence="1">
    <location>
        <begin position="108"/>
        <end position="125"/>
    </location>
</feature>
<accession>A0ABU1ZU31</accession>
<proteinExistence type="predicted"/>
<keyword evidence="1" id="KW-0812">Transmembrane</keyword>
<keyword evidence="1" id="KW-1133">Transmembrane helix</keyword>
<evidence type="ECO:0000313" key="3">
    <source>
        <dbReference type="Proteomes" id="UP001180840"/>
    </source>
</evidence>
<dbReference type="RefSeq" id="WP_290197230.1">
    <property type="nucleotide sequence ID" value="NZ_CP047654.1"/>
</dbReference>
<gene>
    <name evidence="2" type="ORF">J2S39_000108</name>
</gene>
<dbReference type="EMBL" id="JAVDXZ010000001">
    <property type="protein sequence ID" value="MDR7328432.1"/>
    <property type="molecule type" value="Genomic_DNA"/>
</dbReference>
<keyword evidence="3" id="KW-1185">Reference proteome</keyword>